<dbReference type="EMBL" id="QUQM01000006">
    <property type="protein sequence ID" value="KAA8645067.1"/>
    <property type="molecule type" value="Genomic_DNA"/>
</dbReference>
<dbReference type="AlphaFoldDB" id="A0A5M9MR77"/>
<proteinExistence type="predicted"/>
<organism evidence="1 2">
    <name type="scientific">Aspergillus tanneri</name>
    <dbReference type="NCBI Taxonomy" id="1220188"/>
    <lineage>
        <taxon>Eukaryota</taxon>
        <taxon>Fungi</taxon>
        <taxon>Dikarya</taxon>
        <taxon>Ascomycota</taxon>
        <taxon>Pezizomycotina</taxon>
        <taxon>Eurotiomycetes</taxon>
        <taxon>Eurotiomycetidae</taxon>
        <taxon>Eurotiales</taxon>
        <taxon>Aspergillaceae</taxon>
        <taxon>Aspergillus</taxon>
        <taxon>Aspergillus subgen. Circumdati</taxon>
    </lineage>
</organism>
<dbReference type="Proteomes" id="UP000324241">
    <property type="component" value="Unassembled WGS sequence"/>
</dbReference>
<gene>
    <name evidence="1" type="ORF">ATNIH1004_009278</name>
</gene>
<comment type="caution">
    <text evidence="1">The sequence shown here is derived from an EMBL/GenBank/DDBJ whole genome shotgun (WGS) entry which is preliminary data.</text>
</comment>
<evidence type="ECO:0000313" key="1">
    <source>
        <dbReference type="EMBL" id="KAA8645067.1"/>
    </source>
</evidence>
<evidence type="ECO:0000313" key="2">
    <source>
        <dbReference type="Proteomes" id="UP000324241"/>
    </source>
</evidence>
<protein>
    <submittedName>
        <fullName evidence="1">Uncharacterized protein</fullName>
    </submittedName>
</protein>
<dbReference type="GeneID" id="54331980"/>
<dbReference type="VEuPathDB" id="FungiDB:EYZ11_012847"/>
<reference evidence="1 2" key="1">
    <citation type="submission" date="2019-08" db="EMBL/GenBank/DDBJ databases">
        <title>The genome sequence of a newly discovered highly antifungal drug resistant Aspergillus species, Aspergillus tanneri NIH 1004.</title>
        <authorList>
            <person name="Mounaud S."/>
            <person name="Singh I."/>
            <person name="Joardar V."/>
            <person name="Pakala S."/>
            <person name="Pakala S."/>
            <person name="Venepally P."/>
            <person name="Chung J.K."/>
            <person name="Losada L."/>
            <person name="Nierman W.C."/>
        </authorList>
    </citation>
    <scope>NUCLEOTIDE SEQUENCE [LARGE SCALE GENOMIC DNA]</scope>
    <source>
        <strain evidence="1 2">NIH1004</strain>
    </source>
</reference>
<name>A0A5M9MR77_9EURO</name>
<dbReference type="RefSeq" id="XP_033424428.1">
    <property type="nucleotide sequence ID" value="XM_033573876.1"/>
</dbReference>
<sequence length="652" mass="71297">MERPMCPPANWEGMYPLANEQAIGQWAYKICQNTLSAVGALTVGGKVAVEGGEDDSNYCLDGPGGRVSANDGLIEAVIVGLRADLEAVGQSARWERIATNLMISHMAGYTTRDLLSANINKRDNWTTDLVLADIHRQHCKPIAKKSPPALEPNWTREALTAVGIQNHAVLTPTIFSVWLWWTHAIGALDPDALDLTTTALSEMVALDDWGLGRGGWSIADQGRLFLACAQINRCLTFVHALRGDIERASMHLAGNTYCSLNVKVEQLLKLLRMQRTDIDGGRVAAEADNGFYYRIECATVCTLGTRLFCATTNTIAAIPTNWNDLVDLATDYWAKEPRNAVWNTVVYHGITLEAAANLVFSTAVEVGECSMRSRDSGGISHVFVSIYPWHVLCLRYNVLRRYIDSAVIPKSQFPTLSHILEPDSAGSEARNQGAVTGTMLSARCAGCCINDYRELYDNCGSCQKGDSLVRNGQTTQPGIRSELSQPCSTIHYPECPAPKTYAYIEYSAGPQGMERISKSAKVNRCSGSCLNPEHYAVAEISVRGDVAAMTRLHWLVLEPMRLRKTLKTAISNADSTNTATYSVQQQLEGIILEDAKLMGTNQFKPCTLYTFTTYAAHYIHPSIPMGAAMAAILEVISGQRPPPDGGDKELPL</sequence>
<accession>A0A5M9MR77</accession>